<evidence type="ECO:0000313" key="3">
    <source>
        <dbReference type="Proteomes" id="UP000198305"/>
    </source>
</evidence>
<dbReference type="EMBL" id="FZOA01000006">
    <property type="protein sequence ID" value="SNR90727.1"/>
    <property type="molecule type" value="Genomic_DNA"/>
</dbReference>
<proteinExistence type="predicted"/>
<dbReference type="RefSeq" id="WP_089375785.1">
    <property type="nucleotide sequence ID" value="NZ_FZOA01000006.1"/>
</dbReference>
<sequence length="103" mass="10901">MKLLCTSLFLALLALSLSAEAAPDPAQAIETTTANGDKILLHPNGKWEYVDQVKKAEADKIAKQYPENQGCPPGTQGGVFGVGRCIPPGDKDFNRGSMSGKGR</sequence>
<dbReference type="OrthoDB" id="8537434at2"/>
<keyword evidence="3" id="KW-1185">Reference proteome</keyword>
<gene>
    <name evidence="2" type="ORF">SAMN05192560_1703</name>
</gene>
<evidence type="ECO:0000313" key="2">
    <source>
        <dbReference type="EMBL" id="SNR90727.1"/>
    </source>
</evidence>
<keyword evidence="1" id="KW-0732">Signal</keyword>
<dbReference type="AlphaFoldDB" id="A0A239A4Z8"/>
<dbReference type="Proteomes" id="UP000198305">
    <property type="component" value="Unassembled WGS sequence"/>
</dbReference>
<name>A0A239A4Z8_9PROT</name>
<evidence type="ECO:0000256" key="1">
    <source>
        <dbReference type="SAM" id="SignalP"/>
    </source>
</evidence>
<feature type="chain" id="PRO_5013303140" evidence="1">
    <location>
        <begin position="22"/>
        <end position="103"/>
    </location>
</feature>
<feature type="signal peptide" evidence="1">
    <location>
        <begin position="1"/>
        <end position="21"/>
    </location>
</feature>
<accession>A0A239A4Z8</accession>
<protein>
    <submittedName>
        <fullName evidence="2">Uncharacterized protein</fullName>
    </submittedName>
</protein>
<reference evidence="3" key="1">
    <citation type="submission" date="2017-06" db="EMBL/GenBank/DDBJ databases">
        <authorList>
            <person name="Varghese N."/>
            <person name="Submissions S."/>
        </authorList>
    </citation>
    <scope>NUCLEOTIDE SEQUENCE [LARGE SCALE GENOMIC DNA]</scope>
    <source>
        <strain evidence="3">Ca-68</strain>
    </source>
</reference>
<organism evidence="2 3">
    <name type="scientific">Methylobacillus rhizosphaerae</name>
    <dbReference type="NCBI Taxonomy" id="551994"/>
    <lineage>
        <taxon>Bacteria</taxon>
        <taxon>Pseudomonadati</taxon>
        <taxon>Pseudomonadota</taxon>
        <taxon>Betaproteobacteria</taxon>
        <taxon>Nitrosomonadales</taxon>
        <taxon>Methylophilaceae</taxon>
        <taxon>Methylobacillus</taxon>
    </lineage>
</organism>